<feature type="compositionally biased region" description="Basic and acidic residues" evidence="1">
    <location>
        <begin position="175"/>
        <end position="184"/>
    </location>
</feature>
<feature type="compositionally biased region" description="Basic and acidic residues" evidence="1">
    <location>
        <begin position="117"/>
        <end position="126"/>
    </location>
</feature>
<gene>
    <name evidence="3" type="ORF">AVEN_20509_1</name>
    <name evidence="2" type="ORF">AVEN_6966_1</name>
</gene>
<dbReference type="EMBL" id="BGPR01083184">
    <property type="protein sequence ID" value="GBL90238.1"/>
    <property type="molecule type" value="Genomic_DNA"/>
</dbReference>
<dbReference type="OrthoDB" id="6432989at2759"/>
<proteinExistence type="predicted"/>
<reference evidence="2 4" key="1">
    <citation type="journal article" date="2019" name="Sci. Rep.">
        <title>Orb-weaving spider Araneus ventricosus genome elucidates the spidroin gene catalogue.</title>
        <authorList>
            <person name="Kono N."/>
            <person name="Nakamura H."/>
            <person name="Ohtoshi R."/>
            <person name="Moran D.A.P."/>
            <person name="Shinohara A."/>
            <person name="Yoshida Y."/>
            <person name="Fujiwara M."/>
            <person name="Mori M."/>
            <person name="Tomita M."/>
            <person name="Arakawa K."/>
        </authorList>
    </citation>
    <scope>NUCLEOTIDE SEQUENCE [LARGE SCALE GENOMIC DNA]</scope>
</reference>
<feature type="compositionally biased region" description="Basic and acidic residues" evidence="1">
    <location>
        <begin position="73"/>
        <end position="101"/>
    </location>
</feature>
<evidence type="ECO:0000313" key="2">
    <source>
        <dbReference type="EMBL" id="GBL90238.1"/>
    </source>
</evidence>
<evidence type="ECO:0000313" key="4">
    <source>
        <dbReference type="Proteomes" id="UP000499080"/>
    </source>
</evidence>
<feature type="region of interest" description="Disordered" evidence="1">
    <location>
        <begin position="73"/>
        <end position="184"/>
    </location>
</feature>
<feature type="region of interest" description="Disordered" evidence="1">
    <location>
        <begin position="1"/>
        <end position="22"/>
    </location>
</feature>
<keyword evidence="4" id="KW-1185">Reference proteome</keyword>
<dbReference type="EMBL" id="BGPR01083188">
    <property type="protein sequence ID" value="GBL90261.1"/>
    <property type="molecule type" value="Genomic_DNA"/>
</dbReference>
<feature type="compositionally biased region" description="Basic and acidic residues" evidence="1">
    <location>
        <begin position="1"/>
        <end position="18"/>
    </location>
</feature>
<protein>
    <recommendedName>
        <fullName evidence="5">H15 domain-containing protein</fullName>
    </recommendedName>
</protein>
<evidence type="ECO:0000313" key="3">
    <source>
        <dbReference type="EMBL" id="GBL90261.1"/>
    </source>
</evidence>
<dbReference type="Proteomes" id="UP000499080">
    <property type="component" value="Unassembled WGS sequence"/>
</dbReference>
<comment type="caution">
    <text evidence="2">The sequence shown here is derived from an EMBL/GenBank/DDBJ whole genome shotgun (WGS) entry which is preliminary data.</text>
</comment>
<organism evidence="2 4">
    <name type="scientific">Araneus ventricosus</name>
    <name type="common">Orbweaver spider</name>
    <name type="synonym">Epeira ventricosa</name>
    <dbReference type="NCBI Taxonomy" id="182803"/>
    <lineage>
        <taxon>Eukaryota</taxon>
        <taxon>Metazoa</taxon>
        <taxon>Ecdysozoa</taxon>
        <taxon>Arthropoda</taxon>
        <taxon>Chelicerata</taxon>
        <taxon>Arachnida</taxon>
        <taxon>Araneae</taxon>
        <taxon>Araneomorphae</taxon>
        <taxon>Entelegynae</taxon>
        <taxon>Araneoidea</taxon>
        <taxon>Araneidae</taxon>
        <taxon>Araneus</taxon>
    </lineage>
</organism>
<evidence type="ECO:0008006" key="5">
    <source>
        <dbReference type="Google" id="ProtNLM"/>
    </source>
</evidence>
<accession>A0A4Y2BDW3</accession>
<sequence length="184" mass="19935">MKDAATVKDEKSKQEAEKNKKRRWILKSVLETTPQTTVTLYAIKKFLDSKQSGLSNNPETKLVIKRLTESGHLVKIDDKFADGKNSPKDKQPPDQKSKSGNESKNCAKGSATLAKRSPNEKAKPQESGHLVKTVGKNSPKDKQPPAQKHKSGSESKNLAKGSATPLAGTSSSKEAVPKESETAN</sequence>
<evidence type="ECO:0000256" key="1">
    <source>
        <dbReference type="SAM" id="MobiDB-lite"/>
    </source>
</evidence>
<name>A0A4Y2BDW3_ARAVE</name>
<dbReference type="AlphaFoldDB" id="A0A4Y2BDW3"/>